<dbReference type="InterPro" id="IPR002942">
    <property type="entry name" value="S4_RNA-bd"/>
</dbReference>
<dbReference type="PROSITE" id="PS01149">
    <property type="entry name" value="PSI_RSU"/>
    <property type="match status" value="1"/>
</dbReference>
<evidence type="ECO:0000256" key="5">
    <source>
        <dbReference type="RuleBase" id="RU003887"/>
    </source>
</evidence>
<evidence type="ECO:0000256" key="4">
    <source>
        <dbReference type="PROSITE-ProRule" id="PRU00182"/>
    </source>
</evidence>
<keyword evidence="3 5" id="KW-0413">Isomerase</keyword>
<feature type="domain" description="RNA-binding S4" evidence="6">
    <location>
        <begin position="1"/>
        <end position="61"/>
    </location>
</feature>
<dbReference type="PANTHER" id="PTHR47683">
    <property type="entry name" value="PSEUDOURIDINE SYNTHASE FAMILY PROTEIN-RELATED"/>
    <property type="match status" value="1"/>
</dbReference>
<dbReference type="InterPro" id="IPR020094">
    <property type="entry name" value="TruA/RsuA/RluB/E/F_N"/>
</dbReference>
<gene>
    <name evidence="7" type="ORF">HMPREF9709_01150</name>
</gene>
<dbReference type="CDD" id="cd02553">
    <property type="entry name" value="PseudoU_synth_RsuA"/>
    <property type="match status" value="1"/>
</dbReference>
<dbReference type="Gene3D" id="3.30.70.580">
    <property type="entry name" value="Pseudouridine synthase I, catalytic domain, N-terminal subdomain"/>
    <property type="match status" value="1"/>
</dbReference>
<dbReference type="EMBL" id="AGEI01000022">
    <property type="protein sequence ID" value="EHR33551.1"/>
    <property type="molecule type" value="Genomic_DNA"/>
</dbReference>
<dbReference type="Proteomes" id="UP000004191">
    <property type="component" value="Unassembled WGS sequence"/>
</dbReference>
<keyword evidence="2 4" id="KW-0694">RNA-binding</keyword>
<comment type="similarity">
    <text evidence="1 5">Belongs to the pseudouridine synthase RsuA family.</text>
</comment>
<dbReference type="CDD" id="cd00165">
    <property type="entry name" value="S4"/>
    <property type="match status" value="1"/>
</dbReference>
<dbReference type="InterPro" id="IPR050343">
    <property type="entry name" value="RsuA_PseudoU_synthase"/>
</dbReference>
<dbReference type="InterPro" id="IPR006145">
    <property type="entry name" value="PsdUridine_synth_RsuA/RluA"/>
</dbReference>
<dbReference type="EC" id="5.4.99.-" evidence="5"/>
<dbReference type="HOGENOM" id="CLU_024979_1_2_9"/>
<proteinExistence type="inferred from homology"/>
<keyword evidence="8" id="KW-1185">Reference proteome</keyword>
<name>H3NP89_9FIRM</name>
<dbReference type="Pfam" id="PF01479">
    <property type="entry name" value="S4"/>
    <property type="match status" value="1"/>
</dbReference>
<sequence length="235" mass="27759">MRIDKYLSNTGIGSRKEVKEYIKNGLVLVNDKTVLKPTQQVDENNDIIKFKNKEIIFKKYIYLMMNKPQNVISATKDYNKTVIDLLEERYQNKEIFPAGRLDKDTEGLVLLTNDGKLAHNILSPKRKVEKKYYAKVDKKLEEADIEEFKKGIFLDKEQYMTLPGKLEIISDYECYVYIMEGKYHQVKRMLKHCGKEVLYLKRLSIGELVLDENLELGEYRELNENEIKILEKYNK</sequence>
<accession>H3NP89</accession>
<reference evidence="7 8" key="1">
    <citation type="submission" date="2012-01" db="EMBL/GenBank/DDBJ databases">
        <title>The Genome Sequence of Helcococcus kunzii ATCC 51366.</title>
        <authorList>
            <consortium name="The Broad Institute Genome Sequencing Platform"/>
            <person name="Earl A."/>
            <person name="Ward D."/>
            <person name="Feldgarden M."/>
            <person name="Gevers D."/>
            <person name="Huys G."/>
            <person name="Young S.K."/>
            <person name="Zeng Q."/>
            <person name="Gargeya S."/>
            <person name="Fitzgerald M."/>
            <person name="Haas B."/>
            <person name="Abouelleil A."/>
            <person name="Alvarado L."/>
            <person name="Arachchi H.M."/>
            <person name="Berlin A."/>
            <person name="Chapman S.B."/>
            <person name="Gearin G."/>
            <person name="Goldberg J."/>
            <person name="Griggs A."/>
            <person name="Gujja S."/>
            <person name="Hansen M."/>
            <person name="Heiman D."/>
            <person name="Howarth C."/>
            <person name="Larimer J."/>
            <person name="Lui A."/>
            <person name="MacDonald P.J.P."/>
            <person name="McCowen C."/>
            <person name="Montmayeur A."/>
            <person name="Murphy C."/>
            <person name="Neiman D."/>
            <person name="Pearson M."/>
            <person name="Priest M."/>
            <person name="Roberts A."/>
            <person name="Saif S."/>
            <person name="Shea T."/>
            <person name="Sisk P."/>
            <person name="Stolte C."/>
            <person name="Sykes S."/>
            <person name="Wortman J."/>
            <person name="Nusbaum C."/>
            <person name="Birren B."/>
        </authorList>
    </citation>
    <scope>NUCLEOTIDE SEQUENCE [LARGE SCALE GENOMIC DNA]</scope>
    <source>
        <strain evidence="7 8">ATCC 51366</strain>
    </source>
</reference>
<dbReference type="SUPFAM" id="SSF55174">
    <property type="entry name" value="Alpha-L RNA-binding motif"/>
    <property type="match status" value="1"/>
</dbReference>
<dbReference type="Gene3D" id="3.30.70.1560">
    <property type="entry name" value="Alpha-L RNA-binding motif"/>
    <property type="match status" value="1"/>
</dbReference>
<dbReference type="InterPro" id="IPR000748">
    <property type="entry name" value="PsdUridine_synth_RsuA/RluB/E/F"/>
</dbReference>
<dbReference type="PANTHER" id="PTHR47683:SF4">
    <property type="entry name" value="PSEUDOURIDINE SYNTHASE"/>
    <property type="match status" value="1"/>
</dbReference>
<dbReference type="InterPro" id="IPR036986">
    <property type="entry name" value="S4_RNA-bd_sf"/>
</dbReference>
<evidence type="ECO:0000256" key="1">
    <source>
        <dbReference type="ARBA" id="ARBA00008348"/>
    </source>
</evidence>
<dbReference type="GO" id="GO:0003723">
    <property type="term" value="F:RNA binding"/>
    <property type="evidence" value="ECO:0007669"/>
    <property type="project" value="UniProtKB-KW"/>
</dbReference>
<protein>
    <recommendedName>
        <fullName evidence="5">Pseudouridine synthase</fullName>
        <ecNumber evidence="5">5.4.99.-</ecNumber>
    </recommendedName>
</protein>
<dbReference type="RefSeq" id="WP_005398665.1">
    <property type="nucleotide sequence ID" value="NZ_JH601088.1"/>
</dbReference>
<evidence type="ECO:0000313" key="8">
    <source>
        <dbReference type="Proteomes" id="UP000004191"/>
    </source>
</evidence>
<dbReference type="Gene3D" id="3.10.290.10">
    <property type="entry name" value="RNA-binding S4 domain"/>
    <property type="match status" value="1"/>
</dbReference>
<evidence type="ECO:0000259" key="6">
    <source>
        <dbReference type="SMART" id="SM00363"/>
    </source>
</evidence>
<dbReference type="STRING" id="883114.HMPREF9709_01150"/>
<dbReference type="GO" id="GO:0120159">
    <property type="term" value="F:rRNA pseudouridine synthase activity"/>
    <property type="evidence" value="ECO:0007669"/>
    <property type="project" value="UniProtKB-ARBA"/>
</dbReference>
<dbReference type="SMART" id="SM00363">
    <property type="entry name" value="S4"/>
    <property type="match status" value="1"/>
</dbReference>
<organism evidence="7 8">
    <name type="scientific">Helcococcus kunzii ATCC 51366</name>
    <dbReference type="NCBI Taxonomy" id="883114"/>
    <lineage>
        <taxon>Bacteria</taxon>
        <taxon>Bacillati</taxon>
        <taxon>Bacillota</taxon>
        <taxon>Tissierellia</taxon>
        <taxon>Tissierellales</taxon>
        <taxon>Peptoniphilaceae</taxon>
        <taxon>Helcococcus</taxon>
    </lineage>
</organism>
<dbReference type="PROSITE" id="PS50889">
    <property type="entry name" value="S4"/>
    <property type="match status" value="1"/>
</dbReference>
<dbReference type="SUPFAM" id="SSF55120">
    <property type="entry name" value="Pseudouridine synthase"/>
    <property type="match status" value="1"/>
</dbReference>
<dbReference type="NCBIfam" id="TIGR00093">
    <property type="entry name" value="pseudouridine synthase"/>
    <property type="match status" value="1"/>
</dbReference>
<dbReference type="GO" id="GO:0005829">
    <property type="term" value="C:cytosol"/>
    <property type="evidence" value="ECO:0007669"/>
    <property type="project" value="UniProtKB-ARBA"/>
</dbReference>
<comment type="caution">
    <text evidence="7">The sequence shown here is derived from an EMBL/GenBank/DDBJ whole genome shotgun (WGS) entry which is preliminary data.</text>
</comment>
<dbReference type="GO" id="GO:0000455">
    <property type="term" value="P:enzyme-directed rRNA pseudouridine synthesis"/>
    <property type="evidence" value="ECO:0007669"/>
    <property type="project" value="UniProtKB-ARBA"/>
</dbReference>
<dbReference type="FunFam" id="3.30.70.1560:FF:000001">
    <property type="entry name" value="Pseudouridine synthase"/>
    <property type="match status" value="1"/>
</dbReference>
<dbReference type="GeneID" id="96999137"/>
<evidence type="ECO:0000313" key="7">
    <source>
        <dbReference type="EMBL" id="EHR33551.1"/>
    </source>
</evidence>
<dbReference type="InterPro" id="IPR020103">
    <property type="entry name" value="PsdUridine_synth_cat_dom_sf"/>
</dbReference>
<dbReference type="InterPro" id="IPR018496">
    <property type="entry name" value="PsdUridine_synth_RsuA/RluB_CS"/>
</dbReference>
<dbReference type="InterPro" id="IPR042092">
    <property type="entry name" value="PsdUridine_s_RsuA/RluB/E/F_cat"/>
</dbReference>
<dbReference type="Pfam" id="PF00849">
    <property type="entry name" value="PseudoU_synth_2"/>
    <property type="match status" value="1"/>
</dbReference>
<dbReference type="PATRIC" id="fig|883114.3.peg.1140"/>
<evidence type="ECO:0000256" key="3">
    <source>
        <dbReference type="ARBA" id="ARBA00023235"/>
    </source>
</evidence>
<dbReference type="eggNOG" id="COG1187">
    <property type="taxonomic scope" value="Bacteria"/>
</dbReference>
<dbReference type="AlphaFoldDB" id="H3NP89"/>
<evidence type="ECO:0000256" key="2">
    <source>
        <dbReference type="ARBA" id="ARBA00022884"/>
    </source>
</evidence>